<organism evidence="4 5">
    <name type="scientific">Galeopterus variegatus</name>
    <name type="common">Malayan flying lemur</name>
    <name type="synonym">Cynocephalus variegatus</name>
    <dbReference type="NCBI Taxonomy" id="482537"/>
    <lineage>
        <taxon>Eukaryota</taxon>
        <taxon>Metazoa</taxon>
        <taxon>Chordata</taxon>
        <taxon>Craniata</taxon>
        <taxon>Vertebrata</taxon>
        <taxon>Euteleostomi</taxon>
        <taxon>Mammalia</taxon>
        <taxon>Eutheria</taxon>
        <taxon>Euarchontoglires</taxon>
        <taxon>Dermoptera</taxon>
        <taxon>Cynocephalidae</taxon>
        <taxon>Galeopterus</taxon>
    </lineage>
</organism>
<evidence type="ECO:0000313" key="5">
    <source>
        <dbReference type="RefSeq" id="XP_008592423.1"/>
    </source>
</evidence>
<evidence type="ECO:0000313" key="4">
    <source>
        <dbReference type="Proteomes" id="UP000694923"/>
    </source>
</evidence>
<evidence type="ECO:0000256" key="2">
    <source>
        <dbReference type="SAM" id="Phobius"/>
    </source>
</evidence>
<reference evidence="5" key="1">
    <citation type="submission" date="2025-08" db="UniProtKB">
        <authorList>
            <consortium name="RefSeq"/>
        </authorList>
    </citation>
    <scope>IDENTIFICATION</scope>
</reference>
<dbReference type="Proteomes" id="UP000694923">
    <property type="component" value="Unplaced"/>
</dbReference>
<name>A0ABM0SHT2_GALVR</name>
<accession>A0ABM0SHT2</accession>
<evidence type="ECO:0000259" key="3">
    <source>
        <dbReference type="PROSITE" id="PS01186"/>
    </source>
</evidence>
<feature type="transmembrane region" description="Helical" evidence="2">
    <location>
        <begin position="104"/>
        <end position="124"/>
    </location>
</feature>
<keyword evidence="4" id="KW-1185">Reference proteome</keyword>
<keyword evidence="2" id="KW-1133">Transmembrane helix</keyword>
<sequence>MRSEVIPMKDYDMQYTYLGGQVCVSAHLRNTSRKDNTYTDTGSICGEEQVCNDHFNCHCDVGYSPPTCEPAPSSPGGSIDDGYWIATDRSTPLLVKQATSPKNGLLISFYVFLPFLILTAILVLKWNKMKGFWNRVGTVSSKSPLEDNSSDSAQSYSYSHDLTMITLGAFTNSPPPPPPPPPPNFSNLLLKQY</sequence>
<feature type="region of interest" description="Disordered" evidence="1">
    <location>
        <begin position="167"/>
        <end position="193"/>
    </location>
</feature>
<keyword evidence="2" id="KW-0472">Membrane</keyword>
<keyword evidence="2" id="KW-0812">Transmembrane</keyword>
<feature type="compositionally biased region" description="Pro residues" evidence="1">
    <location>
        <begin position="173"/>
        <end position="184"/>
    </location>
</feature>
<dbReference type="CDD" id="cd00054">
    <property type="entry name" value="EGF_CA"/>
    <property type="match status" value="1"/>
</dbReference>
<dbReference type="PANTHER" id="PTHR11905:SF26">
    <property type="entry name" value="A DISINTEGRIN AND METALLOPEPTIDASE DOMAIN 3"/>
    <property type="match status" value="1"/>
</dbReference>
<dbReference type="GeneID" id="103609947"/>
<dbReference type="InterPro" id="IPR000742">
    <property type="entry name" value="EGF"/>
</dbReference>
<dbReference type="PROSITE" id="PS01186">
    <property type="entry name" value="EGF_2"/>
    <property type="match status" value="1"/>
</dbReference>
<proteinExistence type="predicted"/>
<gene>
    <name evidence="5" type="primary">LOC103609947</name>
</gene>
<dbReference type="RefSeq" id="XP_008592423.1">
    <property type="nucleotide sequence ID" value="XM_008594201.1"/>
</dbReference>
<protein>
    <submittedName>
        <fullName evidence="5">Disintegrin and metalloproteinase domain-containing protein 5-like</fullName>
    </submittedName>
</protein>
<evidence type="ECO:0000256" key="1">
    <source>
        <dbReference type="SAM" id="MobiDB-lite"/>
    </source>
</evidence>
<dbReference type="PANTHER" id="PTHR11905">
    <property type="entry name" value="ADAM A DISINTEGRIN AND METALLOPROTEASE DOMAIN"/>
    <property type="match status" value="1"/>
</dbReference>
<feature type="domain" description="EGF-like" evidence="3">
    <location>
        <begin position="57"/>
        <end position="68"/>
    </location>
</feature>